<accession>A0A8J8C6M7</accession>
<feature type="domain" description="DUF7344" evidence="2">
    <location>
        <begin position="25"/>
        <end position="106"/>
    </location>
</feature>
<dbReference type="Gene3D" id="1.10.10.10">
    <property type="entry name" value="Winged helix-like DNA-binding domain superfamily/Winged helix DNA-binding domain"/>
    <property type="match status" value="1"/>
</dbReference>
<dbReference type="EMBL" id="RKLQ01000001">
    <property type="protein sequence ID" value="MBX0302397.1"/>
    <property type="molecule type" value="Genomic_DNA"/>
</dbReference>
<proteinExistence type="predicted"/>
<evidence type="ECO:0000313" key="4">
    <source>
        <dbReference type="Proteomes" id="UP000783863"/>
    </source>
</evidence>
<sequence length="197" mass="22082">MELHTSRLEEGLADGTRSDDLDDLFDVLSNGRRRAVLHYLKQHRQDCPIEISELSRVLVAWEEGIPRDQVGYDERHSVHTSLRQFHLPKMASSGLVRYNDQETEVELTPIANELDVYVETVGADTTPWSKYFVTLSLTIGAALVATSLGVVPFTVLSGLQWSIVTVVAFIVSSLAFAYDQRQHRLGEGEKPPLFTRG</sequence>
<feature type="transmembrane region" description="Helical" evidence="1">
    <location>
        <begin position="159"/>
        <end position="178"/>
    </location>
</feature>
<name>A0A8J8C6M7_9EURY</name>
<protein>
    <recommendedName>
        <fullName evidence="2">DUF7344 domain-containing protein</fullName>
    </recommendedName>
</protein>
<keyword evidence="1" id="KW-0812">Transmembrane</keyword>
<keyword evidence="4" id="KW-1185">Reference proteome</keyword>
<keyword evidence="1" id="KW-0472">Membrane</keyword>
<evidence type="ECO:0000256" key="1">
    <source>
        <dbReference type="SAM" id="Phobius"/>
    </source>
</evidence>
<dbReference type="InterPro" id="IPR055768">
    <property type="entry name" value="DUF7344"/>
</dbReference>
<feature type="transmembrane region" description="Helical" evidence="1">
    <location>
        <begin position="131"/>
        <end position="153"/>
    </location>
</feature>
<evidence type="ECO:0000259" key="2">
    <source>
        <dbReference type="Pfam" id="PF24035"/>
    </source>
</evidence>
<gene>
    <name evidence="3" type="ORF">EGD98_01795</name>
</gene>
<dbReference type="Pfam" id="PF24035">
    <property type="entry name" value="DUF7344"/>
    <property type="match status" value="1"/>
</dbReference>
<organism evidence="3 4">
    <name type="scientific">Haloarcula salinisoli</name>
    <dbReference type="NCBI Taxonomy" id="2487746"/>
    <lineage>
        <taxon>Archaea</taxon>
        <taxon>Methanobacteriati</taxon>
        <taxon>Methanobacteriota</taxon>
        <taxon>Stenosarchaea group</taxon>
        <taxon>Halobacteria</taxon>
        <taxon>Halobacteriales</taxon>
        <taxon>Haloarculaceae</taxon>
        <taxon>Haloarcula</taxon>
    </lineage>
</organism>
<dbReference type="Proteomes" id="UP000783863">
    <property type="component" value="Unassembled WGS sequence"/>
</dbReference>
<evidence type="ECO:0000313" key="3">
    <source>
        <dbReference type="EMBL" id="MBX0302397.1"/>
    </source>
</evidence>
<dbReference type="RefSeq" id="WP_220586636.1">
    <property type="nucleotide sequence ID" value="NZ_RKLQ01000001.1"/>
</dbReference>
<reference evidence="3" key="1">
    <citation type="submission" date="2021-06" db="EMBL/GenBank/DDBJ databases">
        <title>Halomicroarcula sp. F24A a new haloarchaeum isolated from saline soil.</title>
        <authorList>
            <person name="Duran-Viseras A."/>
            <person name="Sanchez-Porro C."/>
            <person name="Ventosa A."/>
        </authorList>
    </citation>
    <scope>NUCLEOTIDE SEQUENCE</scope>
    <source>
        <strain evidence="3">F24A</strain>
    </source>
</reference>
<dbReference type="AlphaFoldDB" id="A0A8J8C6M7"/>
<dbReference type="InterPro" id="IPR036388">
    <property type="entry name" value="WH-like_DNA-bd_sf"/>
</dbReference>
<keyword evidence="1" id="KW-1133">Transmembrane helix</keyword>
<comment type="caution">
    <text evidence="3">The sequence shown here is derived from an EMBL/GenBank/DDBJ whole genome shotgun (WGS) entry which is preliminary data.</text>
</comment>